<dbReference type="GeneID" id="112687520"/>
<dbReference type="Proteomes" id="UP000694846">
    <property type="component" value="Unplaced"/>
</dbReference>
<dbReference type="RefSeq" id="XP_025416050.1">
    <property type="nucleotide sequence ID" value="XM_025560265.1"/>
</dbReference>
<reference evidence="2" key="1">
    <citation type="submission" date="2025-08" db="UniProtKB">
        <authorList>
            <consortium name="RefSeq"/>
        </authorList>
    </citation>
    <scope>IDENTIFICATION</scope>
    <source>
        <tissue evidence="2">Whole body</tissue>
    </source>
</reference>
<keyword evidence="1" id="KW-1185">Reference proteome</keyword>
<dbReference type="AlphaFoldDB" id="A0A8B8G084"/>
<proteinExistence type="predicted"/>
<dbReference type="OrthoDB" id="6589383at2759"/>
<accession>A0A8B8G084</accession>
<gene>
    <name evidence="2" type="primary">LOC112687520</name>
</gene>
<name>A0A8B8G084_9HEMI</name>
<organism evidence="1 2">
    <name type="scientific">Sipha flava</name>
    <name type="common">yellow sugarcane aphid</name>
    <dbReference type="NCBI Taxonomy" id="143950"/>
    <lineage>
        <taxon>Eukaryota</taxon>
        <taxon>Metazoa</taxon>
        <taxon>Ecdysozoa</taxon>
        <taxon>Arthropoda</taxon>
        <taxon>Hexapoda</taxon>
        <taxon>Insecta</taxon>
        <taxon>Pterygota</taxon>
        <taxon>Neoptera</taxon>
        <taxon>Paraneoptera</taxon>
        <taxon>Hemiptera</taxon>
        <taxon>Sternorrhyncha</taxon>
        <taxon>Aphidomorpha</taxon>
        <taxon>Aphidoidea</taxon>
        <taxon>Aphididae</taxon>
        <taxon>Sipha</taxon>
    </lineage>
</organism>
<protein>
    <submittedName>
        <fullName evidence="2">Uncharacterized protein LOC112687520</fullName>
    </submittedName>
</protein>
<evidence type="ECO:0000313" key="1">
    <source>
        <dbReference type="Proteomes" id="UP000694846"/>
    </source>
</evidence>
<evidence type="ECO:0000313" key="2">
    <source>
        <dbReference type="RefSeq" id="XP_025416050.1"/>
    </source>
</evidence>
<sequence length="202" mass="23476">MYVFLSSILECIEFVSSTVTANLTEITDAWNKSSQLYAGTVDKINVTWRAALDLDFLEEFPDIRTRVAKKLEYVGNEQLSILRSLAGRMFHINESLKAKLDQINDTVEQMSFEEHIELKHTVFEHIMWIEDCWKCLHCLYMQLNFSLISLEVLSEESAKNLVDAIKLDKNDKSTIRKSQIYTQSCLSLLKFIENKNKIKINQ</sequence>